<evidence type="ECO:0000256" key="2">
    <source>
        <dbReference type="ARBA" id="ARBA00022679"/>
    </source>
</evidence>
<dbReference type="AlphaFoldDB" id="A0AAD6U8A4"/>
<evidence type="ECO:0000256" key="1">
    <source>
        <dbReference type="ARBA" id="ARBA00007677"/>
    </source>
</evidence>
<dbReference type="InterPro" id="IPR002685">
    <property type="entry name" value="Glyco_trans_15"/>
</dbReference>
<dbReference type="SUPFAM" id="SSF53448">
    <property type="entry name" value="Nucleotide-diphospho-sugar transferases"/>
    <property type="match status" value="1"/>
</dbReference>
<reference evidence="3" key="1">
    <citation type="submission" date="2023-03" db="EMBL/GenBank/DDBJ databases">
        <title>Massive genome expansion in bonnet fungi (Mycena s.s.) driven by repeated elements and novel gene families across ecological guilds.</title>
        <authorList>
            <consortium name="Lawrence Berkeley National Laboratory"/>
            <person name="Harder C.B."/>
            <person name="Miyauchi S."/>
            <person name="Viragh M."/>
            <person name="Kuo A."/>
            <person name="Thoen E."/>
            <person name="Andreopoulos B."/>
            <person name="Lu D."/>
            <person name="Skrede I."/>
            <person name="Drula E."/>
            <person name="Henrissat B."/>
            <person name="Morin E."/>
            <person name="Kohler A."/>
            <person name="Barry K."/>
            <person name="LaButti K."/>
            <person name="Morin E."/>
            <person name="Salamov A."/>
            <person name="Lipzen A."/>
            <person name="Mereny Z."/>
            <person name="Hegedus B."/>
            <person name="Baldrian P."/>
            <person name="Stursova M."/>
            <person name="Weitz H."/>
            <person name="Taylor A."/>
            <person name="Grigoriev I.V."/>
            <person name="Nagy L.G."/>
            <person name="Martin F."/>
            <person name="Kauserud H."/>
        </authorList>
    </citation>
    <scope>NUCLEOTIDE SEQUENCE</scope>
    <source>
        <strain evidence="3">CBHHK173m</strain>
    </source>
</reference>
<dbReference type="GO" id="GO:0016020">
    <property type="term" value="C:membrane"/>
    <property type="evidence" value="ECO:0007669"/>
    <property type="project" value="InterPro"/>
</dbReference>
<dbReference type="GO" id="GO:0005794">
    <property type="term" value="C:Golgi apparatus"/>
    <property type="evidence" value="ECO:0007669"/>
    <property type="project" value="TreeGrafter"/>
</dbReference>
<dbReference type="EMBL" id="JARJCN010000025">
    <property type="protein sequence ID" value="KAJ7088825.1"/>
    <property type="molecule type" value="Genomic_DNA"/>
</dbReference>
<evidence type="ECO:0000313" key="4">
    <source>
        <dbReference type="Proteomes" id="UP001222325"/>
    </source>
</evidence>
<keyword evidence="4" id="KW-1185">Reference proteome</keyword>
<keyword evidence="2" id="KW-0808">Transferase</keyword>
<name>A0AAD6U8A4_9AGAR</name>
<dbReference type="GO" id="GO:0000026">
    <property type="term" value="F:alpha-1,2-mannosyltransferase activity"/>
    <property type="evidence" value="ECO:0007669"/>
    <property type="project" value="TreeGrafter"/>
</dbReference>
<comment type="caution">
    <text evidence="3">The sequence shown here is derived from an EMBL/GenBank/DDBJ whole genome shotgun (WGS) entry which is preliminary data.</text>
</comment>
<dbReference type="PANTHER" id="PTHR31121">
    <property type="entry name" value="ALPHA-1,2 MANNOSYLTRANSFERASE KTR1"/>
    <property type="match status" value="1"/>
</dbReference>
<organism evidence="3 4">
    <name type="scientific">Mycena belliarum</name>
    <dbReference type="NCBI Taxonomy" id="1033014"/>
    <lineage>
        <taxon>Eukaryota</taxon>
        <taxon>Fungi</taxon>
        <taxon>Dikarya</taxon>
        <taxon>Basidiomycota</taxon>
        <taxon>Agaricomycotina</taxon>
        <taxon>Agaricomycetes</taxon>
        <taxon>Agaricomycetidae</taxon>
        <taxon>Agaricales</taxon>
        <taxon>Marasmiineae</taxon>
        <taxon>Mycenaceae</taxon>
        <taxon>Mycena</taxon>
    </lineage>
</organism>
<proteinExistence type="inferred from homology"/>
<comment type="similarity">
    <text evidence="1">Belongs to the glycosyltransferase 15 family.</text>
</comment>
<dbReference type="GO" id="GO:0006487">
    <property type="term" value="P:protein N-linked glycosylation"/>
    <property type="evidence" value="ECO:0007669"/>
    <property type="project" value="TreeGrafter"/>
</dbReference>
<evidence type="ECO:0000313" key="3">
    <source>
        <dbReference type="EMBL" id="KAJ7088825.1"/>
    </source>
</evidence>
<gene>
    <name evidence="3" type="ORF">B0H15DRAFT_840875</name>
</gene>
<protein>
    <submittedName>
        <fullName evidence="3">Glycosyltransferase family 15 protein</fullName>
    </submittedName>
</protein>
<dbReference type="GO" id="GO:0000032">
    <property type="term" value="P:cell wall mannoprotein biosynthetic process"/>
    <property type="evidence" value="ECO:0007669"/>
    <property type="project" value="TreeGrafter"/>
</dbReference>
<dbReference type="Gene3D" id="3.90.550.10">
    <property type="entry name" value="Spore Coat Polysaccharide Biosynthesis Protein SpsA, Chain A"/>
    <property type="match status" value="1"/>
</dbReference>
<dbReference type="Pfam" id="PF01793">
    <property type="entry name" value="Glyco_transf_15"/>
    <property type="match status" value="1"/>
</dbReference>
<sequence length="358" mass="41335">MAFPKRYTALLVVALAALVLYLARTRGYRGYHAFKPQRYPAAAAPPYTAAIVYLVSVMPGPRDPDDLLASLPLMQMNVPWRHQWPVLLLHAGAYDTTESQREFLNRLRASAASQNLTPDATDTLIRRIEFVPTHHELPEGIPPDGGADHPIWDGEWPAYHHMCAFFSYKIFAHPRIRDLTYYLRLDDDSAVHAPACLDPFEYMHTHNKSYAFRRQSPDLGWVTEGMWPFVSNYAQRHPAVERRLQDNAWTWPAGRLWPGEGFAAGANFPSYETNFDLVKVPRFRTPEMRAFLDELASDPRRFYWHRWGDAPVRLAEVYMFLDVEKEVHQMCEVPYAHKGLPFDDCECVPLQPPAQRRK</sequence>
<dbReference type="PANTHER" id="PTHR31121:SF6">
    <property type="entry name" value="ALPHA-1,2 MANNOSYLTRANSFERASE KTR1"/>
    <property type="match status" value="1"/>
</dbReference>
<dbReference type="InterPro" id="IPR029044">
    <property type="entry name" value="Nucleotide-diphossugar_trans"/>
</dbReference>
<dbReference type="Proteomes" id="UP001222325">
    <property type="component" value="Unassembled WGS sequence"/>
</dbReference>
<accession>A0AAD6U8A4</accession>